<comment type="similarity">
    <text evidence="1">Belongs to the polysaccharide synthase family.</text>
</comment>
<proteinExistence type="inferred from homology"/>
<feature type="domain" description="Polysaccharide biosynthesis protein CapD-like" evidence="3">
    <location>
        <begin position="279"/>
        <end position="561"/>
    </location>
</feature>
<evidence type="ECO:0000256" key="2">
    <source>
        <dbReference type="SAM" id="Phobius"/>
    </source>
</evidence>
<comment type="caution">
    <text evidence="4">The sequence shown here is derived from an EMBL/GenBank/DDBJ whole genome shotgun (WGS) entry which is preliminary data.</text>
</comment>
<keyword evidence="2" id="KW-0472">Membrane</keyword>
<dbReference type="Pfam" id="PF13727">
    <property type="entry name" value="CoA_binding_3"/>
    <property type="match status" value="1"/>
</dbReference>
<dbReference type="PANTHER" id="PTHR43318:SF1">
    <property type="entry name" value="POLYSACCHARIDE BIOSYNTHESIS PROTEIN EPSC-RELATED"/>
    <property type="match status" value="1"/>
</dbReference>
<protein>
    <submittedName>
        <fullName evidence="4">Polysaccharide biosynthesis protein CapD</fullName>
    </submittedName>
</protein>
<feature type="transmembrane region" description="Helical" evidence="2">
    <location>
        <begin position="79"/>
        <end position="97"/>
    </location>
</feature>
<dbReference type="EMBL" id="BMPE01000010">
    <property type="protein sequence ID" value="GGL09591.1"/>
    <property type="molecule type" value="Genomic_DNA"/>
</dbReference>
<evidence type="ECO:0000256" key="1">
    <source>
        <dbReference type="ARBA" id="ARBA00007430"/>
    </source>
</evidence>
<feature type="transmembrane region" description="Helical" evidence="2">
    <location>
        <begin position="7"/>
        <end position="28"/>
    </location>
</feature>
<evidence type="ECO:0000259" key="3">
    <source>
        <dbReference type="Pfam" id="PF02719"/>
    </source>
</evidence>
<dbReference type="Proteomes" id="UP000604341">
    <property type="component" value="Unassembled WGS sequence"/>
</dbReference>
<keyword evidence="5" id="KW-1185">Reference proteome</keyword>
<dbReference type="InterPro" id="IPR003869">
    <property type="entry name" value="Polysac_CapD-like"/>
</dbReference>
<evidence type="ECO:0000313" key="5">
    <source>
        <dbReference type="Proteomes" id="UP000604341"/>
    </source>
</evidence>
<gene>
    <name evidence="4" type="ORF">GCM10010844_30350</name>
</gene>
<dbReference type="CDD" id="cd05237">
    <property type="entry name" value="UDP_invert_4-6DH_SDR_e"/>
    <property type="match status" value="1"/>
</dbReference>
<dbReference type="Gene3D" id="3.40.50.720">
    <property type="entry name" value="NAD(P)-binding Rossmann-like Domain"/>
    <property type="match status" value="2"/>
</dbReference>
<dbReference type="InterPro" id="IPR036291">
    <property type="entry name" value="NAD(P)-bd_dom_sf"/>
</dbReference>
<organism evidence="4 5">
    <name type="scientific">Deinococcus radiotolerans</name>
    <dbReference type="NCBI Taxonomy" id="1309407"/>
    <lineage>
        <taxon>Bacteria</taxon>
        <taxon>Thermotogati</taxon>
        <taxon>Deinococcota</taxon>
        <taxon>Deinococci</taxon>
        <taxon>Deinococcales</taxon>
        <taxon>Deinococcaceae</taxon>
        <taxon>Deinococcus</taxon>
    </lineage>
</organism>
<dbReference type="PANTHER" id="PTHR43318">
    <property type="entry name" value="UDP-N-ACETYLGLUCOSAMINE 4,6-DEHYDRATASE"/>
    <property type="match status" value="1"/>
</dbReference>
<keyword evidence="2" id="KW-0812">Transmembrane</keyword>
<dbReference type="InterPro" id="IPR051203">
    <property type="entry name" value="Polysaccharide_Synthase-Rel"/>
</dbReference>
<name>A0ABQ2FMF9_9DEIO</name>
<accession>A0ABQ2FMF9</accession>
<dbReference type="Pfam" id="PF02719">
    <property type="entry name" value="Polysacc_synt_2"/>
    <property type="match status" value="1"/>
</dbReference>
<reference evidence="5" key="1">
    <citation type="journal article" date="2019" name="Int. J. Syst. Evol. Microbiol.">
        <title>The Global Catalogue of Microorganisms (GCM) 10K type strain sequencing project: providing services to taxonomists for standard genome sequencing and annotation.</title>
        <authorList>
            <consortium name="The Broad Institute Genomics Platform"/>
            <consortium name="The Broad Institute Genome Sequencing Center for Infectious Disease"/>
            <person name="Wu L."/>
            <person name="Ma J."/>
        </authorList>
    </citation>
    <scope>NUCLEOTIDE SEQUENCE [LARGE SCALE GENOMIC DNA]</scope>
    <source>
        <strain evidence="5">JCM 19173</strain>
    </source>
</reference>
<evidence type="ECO:0000313" key="4">
    <source>
        <dbReference type="EMBL" id="GGL09591.1"/>
    </source>
</evidence>
<keyword evidence="2" id="KW-1133">Transmembrane helix</keyword>
<feature type="transmembrane region" description="Helical" evidence="2">
    <location>
        <begin position="40"/>
        <end position="58"/>
    </location>
</feature>
<dbReference type="SUPFAM" id="SSF51735">
    <property type="entry name" value="NAD(P)-binding Rossmann-fold domains"/>
    <property type="match status" value="2"/>
</dbReference>
<sequence>MPRMHRFWIFLIDLSLWSLTGYLAFVLRLESVQGGALHPLLLYLSVAALVKAAVIYSAGFHLRSWHRVGLRDLRQLARGVAVGTGLMLGVALLVSGVPITVPLLDGLLAFTLLGGLRTTVRFRTEQRARAEVLSPMRRVLVAGAGEAGSIVVREMLRHPAQGMVPVGFVDDDARKQGSLHCGVPVLGTIEQLPEVTARVHPDELIIAMPSADGPQIRRVVDRARDAGLPHRIIPGMYELLSGEVNIAQIRDVNLEDVLRRKPVHLNVEEISSYLTGSTVMVTGAGGSIGSEIVRQVMPFRPGRVILFGRGENSIFSIQQELLRQWPEVDHVEIIGDVRHASHLRTVFERFRPDVVIHAAAHKHVPLMEDSPSEALYNNVLGTRTVVSLALEFGVKRFVNISTDKAVRPTSVMGSTKRLAEMVVACAAQRAQPDQAFVSVRFGNVLGSRGSVVPTFLAQIRAGGPVTVTHPDMTRYFMLIPEAARLVLEAAGLAQNGRVYVLKMGAPVRIVDLAHDVIRLSGARNIDVVFSGVRPGEKLTEELLTNEETLEATTNEEIFVVRPHEPAPEFMTSHLAHFEELARREDYGSLRQLMRDLIPESKMQIHAETA</sequence>